<reference evidence="1 2" key="1">
    <citation type="submission" date="2016-10" db="EMBL/GenBank/DDBJ databases">
        <authorList>
            <person name="de Groot N.N."/>
        </authorList>
    </citation>
    <scope>NUCLEOTIDE SEQUENCE [LARGE SCALE GENOMIC DNA]</scope>
    <source>
        <strain evidence="2">P4B,CCM 7963,CECT 7998,DSM 25260,IBRC-M 10614,KCTC 13821</strain>
    </source>
</reference>
<dbReference type="EMBL" id="FNDU01000021">
    <property type="protein sequence ID" value="SDJ06201.1"/>
    <property type="molecule type" value="Genomic_DNA"/>
</dbReference>
<protein>
    <submittedName>
        <fullName evidence="1">Uncharacterized protein</fullName>
    </submittedName>
</protein>
<evidence type="ECO:0000313" key="1">
    <source>
        <dbReference type="EMBL" id="SDJ06201.1"/>
    </source>
</evidence>
<organism evidence="1 2">
    <name type="scientific">Alteribacillus bidgolensis</name>
    <dbReference type="NCBI Taxonomy" id="930129"/>
    <lineage>
        <taxon>Bacteria</taxon>
        <taxon>Bacillati</taxon>
        <taxon>Bacillota</taxon>
        <taxon>Bacilli</taxon>
        <taxon>Bacillales</taxon>
        <taxon>Bacillaceae</taxon>
        <taxon>Alteribacillus</taxon>
    </lineage>
</organism>
<proteinExistence type="predicted"/>
<evidence type="ECO:0000313" key="2">
    <source>
        <dbReference type="Proteomes" id="UP000199017"/>
    </source>
</evidence>
<accession>A0A1G8QNL5</accession>
<sequence>MFFKSIGPQIGSFPGTEQQYQLLKNNLIERHIGRKGNYITIQSDNIPITAYFKKSILDALHKEKQGNESISDVVERMVIHSLKEDW</sequence>
<name>A0A1G8QNL5_9BACI</name>
<dbReference type="Proteomes" id="UP000199017">
    <property type="component" value="Unassembled WGS sequence"/>
</dbReference>
<keyword evidence="2" id="KW-1185">Reference proteome</keyword>
<dbReference type="OrthoDB" id="1798833at2"/>
<gene>
    <name evidence="1" type="ORF">SAMN05216352_1218</name>
</gene>
<dbReference type="AlphaFoldDB" id="A0A1G8QNL5"/>